<feature type="compositionally biased region" description="Polar residues" evidence="1">
    <location>
        <begin position="160"/>
        <end position="173"/>
    </location>
</feature>
<feature type="compositionally biased region" description="Gly residues" evidence="1">
    <location>
        <begin position="630"/>
        <end position="639"/>
    </location>
</feature>
<gene>
    <name evidence="2" type="ORF">A4A49_17454</name>
</gene>
<evidence type="ECO:0000313" key="3">
    <source>
        <dbReference type="Proteomes" id="UP000187609"/>
    </source>
</evidence>
<keyword evidence="3" id="KW-1185">Reference proteome</keyword>
<evidence type="ECO:0000313" key="2">
    <source>
        <dbReference type="EMBL" id="OIT38007.1"/>
    </source>
</evidence>
<dbReference type="Proteomes" id="UP000187609">
    <property type="component" value="Unassembled WGS sequence"/>
</dbReference>
<dbReference type="AlphaFoldDB" id="A0A314LA65"/>
<dbReference type="EMBL" id="MJEQ01000245">
    <property type="protein sequence ID" value="OIT38007.1"/>
    <property type="molecule type" value="Genomic_DNA"/>
</dbReference>
<feature type="region of interest" description="Disordered" evidence="1">
    <location>
        <begin position="96"/>
        <end position="173"/>
    </location>
</feature>
<name>A0A314LA65_NICAT</name>
<protein>
    <submittedName>
        <fullName evidence="2">Uncharacterized protein</fullName>
    </submittedName>
</protein>
<evidence type="ECO:0000256" key="1">
    <source>
        <dbReference type="SAM" id="MobiDB-lite"/>
    </source>
</evidence>
<feature type="region of interest" description="Disordered" evidence="1">
    <location>
        <begin position="233"/>
        <end position="262"/>
    </location>
</feature>
<feature type="compositionally biased region" description="Low complexity" evidence="1">
    <location>
        <begin position="233"/>
        <end position="251"/>
    </location>
</feature>
<reference evidence="2" key="1">
    <citation type="submission" date="2016-11" db="EMBL/GenBank/DDBJ databases">
        <title>The genome of Nicotiana attenuata.</title>
        <authorList>
            <person name="Xu S."/>
            <person name="Brockmoeller T."/>
            <person name="Gaquerel E."/>
            <person name="Navarro A."/>
            <person name="Kuhl H."/>
            <person name="Gase K."/>
            <person name="Ling Z."/>
            <person name="Zhou W."/>
            <person name="Kreitzer C."/>
            <person name="Stanke M."/>
            <person name="Tang H."/>
            <person name="Lyons E."/>
            <person name="Pandey P."/>
            <person name="Pandey S.P."/>
            <person name="Timmermann B."/>
            <person name="Baldwin I.T."/>
        </authorList>
    </citation>
    <scope>NUCLEOTIDE SEQUENCE [LARGE SCALE GENOMIC DNA]</scope>
    <source>
        <strain evidence="2">UT</strain>
    </source>
</reference>
<dbReference type="Gramene" id="OIT38007">
    <property type="protein sequence ID" value="OIT38007"/>
    <property type="gene ID" value="A4A49_17454"/>
</dbReference>
<sequence>MLILKVGERCHLKFLMQLGTFFTAFIEQTQKIVGIPVSEMFSQCDCLTQDGDRISPPKMQTQVIWVIEAVPVVHNLSLRAPNLDGSGGQHVVVPIDGNGSGGQQVGVPANGNGSGGHQQDLDGSGGQQVVVPADENVTPTQKDLDGSGGQQVGVVANGNLPPSQQVLDSSDGQQVAKQVVVPADENLNLSQQGSLPLTVVPDTFHYCITPSESSSVQRDDMLYNLVVSEISLSSSPNGCSGSVGIGPSESSGSGGAAPPAPPRKRKILISWVNNVGLPTDGNGSGGQQVGMPVDGNGSGGGQQVVVLTYGNGSGGQQVGVPADGNGSGGGQQVAVPADGNLPPSQQDLDGSSGQQVVEQVVVPVDGNLTPSQQVLDGSRGHQVVEEVDVPTDGNLTLSQQGSLHLTVVPDTFHYSIGPRGSSNSIKLDDIFSNLVVPETSMSSSPNGSFGSVGVAPFGSSGSGGAAPPALPGKSKLDGSGGQKVVVPTYGNGPGGQQVSEQVTVPVDGNLTLSQQDLDGSGGHHVVEHFVMPTYANLTPRQQGSLPLTVVPDTFCYSIGLIGGLNSVHRDDILSNLVVPETSLFSSPNGSSSSVGAGPSGSSSSGGAAPPAPPEKQKKPHKSGKPCTMGKGSGGNGGLFRCGHKY</sequence>
<feature type="region of interest" description="Disordered" evidence="1">
    <location>
        <begin position="583"/>
        <end position="645"/>
    </location>
</feature>
<organism evidence="2 3">
    <name type="scientific">Nicotiana attenuata</name>
    <name type="common">Coyote tobacco</name>
    <dbReference type="NCBI Taxonomy" id="49451"/>
    <lineage>
        <taxon>Eukaryota</taxon>
        <taxon>Viridiplantae</taxon>
        <taxon>Streptophyta</taxon>
        <taxon>Embryophyta</taxon>
        <taxon>Tracheophyta</taxon>
        <taxon>Spermatophyta</taxon>
        <taxon>Magnoliopsida</taxon>
        <taxon>eudicotyledons</taxon>
        <taxon>Gunneridae</taxon>
        <taxon>Pentapetalae</taxon>
        <taxon>asterids</taxon>
        <taxon>lamiids</taxon>
        <taxon>Solanales</taxon>
        <taxon>Solanaceae</taxon>
        <taxon>Nicotianoideae</taxon>
        <taxon>Nicotianeae</taxon>
        <taxon>Nicotiana</taxon>
    </lineage>
</organism>
<proteinExistence type="predicted"/>
<feature type="compositionally biased region" description="Low complexity" evidence="1">
    <location>
        <begin position="585"/>
        <end position="608"/>
    </location>
</feature>
<feature type="compositionally biased region" description="Low complexity" evidence="1">
    <location>
        <begin position="460"/>
        <end position="473"/>
    </location>
</feature>
<comment type="caution">
    <text evidence="2">The sequence shown here is derived from an EMBL/GenBank/DDBJ whole genome shotgun (WGS) entry which is preliminary data.</text>
</comment>
<feature type="region of interest" description="Disordered" evidence="1">
    <location>
        <begin position="460"/>
        <end position="480"/>
    </location>
</feature>
<accession>A0A314LA65</accession>